<dbReference type="AlphaFoldDB" id="A0A7C9AJ91"/>
<evidence type="ECO:0000313" key="2">
    <source>
        <dbReference type="EMBL" id="MBA4668110.1"/>
    </source>
</evidence>
<dbReference type="EMBL" id="GISG01238475">
    <property type="protein sequence ID" value="MBA4668109.1"/>
    <property type="molecule type" value="Transcribed_RNA"/>
</dbReference>
<dbReference type="EMBL" id="GISG01238476">
    <property type="protein sequence ID" value="MBA4668110.1"/>
    <property type="molecule type" value="Transcribed_RNA"/>
</dbReference>
<reference evidence="2" key="2">
    <citation type="submission" date="2020-07" db="EMBL/GenBank/DDBJ databases">
        <authorList>
            <person name="Vera ALvarez R."/>
            <person name="Arias-Moreno D.M."/>
            <person name="Jimenez-Jacinto V."/>
            <person name="Jimenez-Bremont J.F."/>
            <person name="Swaminathan K."/>
            <person name="Moose S.P."/>
            <person name="Guerrero-Gonzalez M.L."/>
            <person name="Marino-Ramirez L."/>
            <person name="Landsman D."/>
            <person name="Rodriguez-Kessler M."/>
            <person name="Delgado-Sanchez P."/>
        </authorList>
    </citation>
    <scope>NUCLEOTIDE SEQUENCE</scope>
    <source>
        <tissue evidence="2">Cladode</tissue>
    </source>
</reference>
<organism evidence="2">
    <name type="scientific">Opuntia streptacantha</name>
    <name type="common">Prickly pear cactus</name>
    <name type="synonym">Opuntia cardona</name>
    <dbReference type="NCBI Taxonomy" id="393608"/>
    <lineage>
        <taxon>Eukaryota</taxon>
        <taxon>Viridiplantae</taxon>
        <taxon>Streptophyta</taxon>
        <taxon>Embryophyta</taxon>
        <taxon>Tracheophyta</taxon>
        <taxon>Spermatophyta</taxon>
        <taxon>Magnoliopsida</taxon>
        <taxon>eudicotyledons</taxon>
        <taxon>Gunneridae</taxon>
        <taxon>Pentapetalae</taxon>
        <taxon>Caryophyllales</taxon>
        <taxon>Cactineae</taxon>
        <taxon>Cactaceae</taxon>
        <taxon>Opuntioideae</taxon>
        <taxon>Opuntia</taxon>
    </lineage>
</organism>
<sequence>MVRFSWMPEKVPITFPPKSGNVSDPGRGPTTPFQSTSKGYLRRWLFISVTSSAANCLQLCSARLLTRLTHSKLSGCLKQSSTLPRCSAHRDILYPYTCPSGLDCLLAQV</sequence>
<reference evidence="2" key="1">
    <citation type="journal article" date="2013" name="J. Plant Res.">
        <title>Effect of fungi and light on seed germination of three Opuntia species from semiarid lands of central Mexico.</title>
        <authorList>
            <person name="Delgado-Sanchez P."/>
            <person name="Jimenez-Bremont J.F."/>
            <person name="Guerrero-Gonzalez Mde L."/>
            <person name="Flores J."/>
        </authorList>
    </citation>
    <scope>NUCLEOTIDE SEQUENCE</scope>
    <source>
        <tissue evidence="2">Cladode</tissue>
    </source>
</reference>
<accession>A0A7C9AJ91</accession>
<protein>
    <submittedName>
        <fullName evidence="2">Uncharacterized protein</fullName>
    </submittedName>
</protein>
<proteinExistence type="predicted"/>
<name>A0A7C9AJ91_OPUST</name>
<evidence type="ECO:0000256" key="1">
    <source>
        <dbReference type="SAM" id="MobiDB-lite"/>
    </source>
</evidence>
<feature type="region of interest" description="Disordered" evidence="1">
    <location>
        <begin position="15"/>
        <end position="34"/>
    </location>
</feature>